<organism evidence="1 2">
    <name type="scientific">Zoogloea ramigera</name>
    <dbReference type="NCBI Taxonomy" id="350"/>
    <lineage>
        <taxon>Bacteria</taxon>
        <taxon>Pseudomonadati</taxon>
        <taxon>Pseudomonadota</taxon>
        <taxon>Betaproteobacteria</taxon>
        <taxon>Rhodocyclales</taxon>
        <taxon>Zoogloeaceae</taxon>
        <taxon>Zoogloea</taxon>
    </lineage>
</organism>
<dbReference type="Proteomes" id="UP000318422">
    <property type="component" value="Unassembled WGS sequence"/>
</dbReference>
<evidence type="ECO:0000313" key="1">
    <source>
        <dbReference type="EMBL" id="GEC96274.1"/>
    </source>
</evidence>
<sequence length="127" mass="14192">MRHLSIPRGRLALGALAVSLLGGCATRPQPLYYWGDYPNVVYSHFQNAKGQQEQIQALEAIREKARAKGQALPPGFQAHLAMLYGQSGQTDRLAQNLEAEKQQFPEGAPFMDFILKKFERKPAEARP</sequence>
<keyword evidence="1" id="KW-0449">Lipoprotein</keyword>
<dbReference type="Pfam" id="PF16068">
    <property type="entry name" value="DUF4810"/>
    <property type="match status" value="1"/>
</dbReference>
<dbReference type="EMBL" id="BJNV01000039">
    <property type="protein sequence ID" value="GEC96274.1"/>
    <property type="molecule type" value="Genomic_DNA"/>
</dbReference>
<gene>
    <name evidence="1" type="ORF">ZRA01_23470</name>
</gene>
<dbReference type="RefSeq" id="WP_141352431.1">
    <property type="nucleotide sequence ID" value="NZ_BJNV01000039.1"/>
</dbReference>
<keyword evidence="2" id="KW-1185">Reference proteome</keyword>
<protein>
    <submittedName>
        <fullName evidence="1">Lipoprotein</fullName>
    </submittedName>
</protein>
<proteinExistence type="predicted"/>
<dbReference type="AlphaFoldDB" id="A0A4Y4CXQ6"/>
<name>A0A4Y4CXQ6_ZOORA</name>
<reference evidence="1 2" key="1">
    <citation type="submission" date="2019-06" db="EMBL/GenBank/DDBJ databases">
        <title>Whole genome shotgun sequence of Zoogloea ramigera NBRC 15342.</title>
        <authorList>
            <person name="Hosoyama A."/>
            <person name="Uohara A."/>
            <person name="Ohji S."/>
            <person name="Ichikawa N."/>
        </authorList>
    </citation>
    <scope>NUCLEOTIDE SEQUENCE [LARGE SCALE GENOMIC DNA]</scope>
    <source>
        <strain evidence="1 2">NBRC 15342</strain>
    </source>
</reference>
<evidence type="ECO:0000313" key="2">
    <source>
        <dbReference type="Proteomes" id="UP000318422"/>
    </source>
</evidence>
<comment type="caution">
    <text evidence="1">The sequence shown here is derived from an EMBL/GenBank/DDBJ whole genome shotgun (WGS) entry which is preliminary data.</text>
</comment>
<dbReference type="InterPro" id="IPR014508">
    <property type="entry name" value="UCP020555_TPR-like"/>
</dbReference>
<dbReference type="PROSITE" id="PS51257">
    <property type="entry name" value="PROKAR_LIPOPROTEIN"/>
    <property type="match status" value="1"/>
</dbReference>
<dbReference type="OrthoDB" id="9800218at2"/>
<accession>A0A4Y4CXQ6</accession>
<dbReference type="PIRSF" id="PIRSF020555">
    <property type="entry name" value="UCP020555"/>
    <property type="match status" value="1"/>
</dbReference>